<evidence type="ECO:0000313" key="1">
    <source>
        <dbReference type="EMBL" id="APE37656.1"/>
    </source>
</evidence>
<gene>
    <name evidence="1" type="ORF">BOX37_31165</name>
</gene>
<evidence type="ECO:0000313" key="2">
    <source>
        <dbReference type="Proteomes" id="UP000183810"/>
    </source>
</evidence>
<name>A0A1J0VZY3_9NOCA</name>
<dbReference type="AlphaFoldDB" id="A0A1J0VZY3"/>
<keyword evidence="2" id="KW-1185">Reference proteome</keyword>
<sequence length="347" mass="36625">MTENPVFDDDIMITMRGVADSVGLPYTVNPVELVDREALIEMREGPAGPQGPAGETAWPWNWQGDIADVDALRALALTTADARKAWRVVADNAVYFWTGLEFIAFGNAFGKRGPRGATSRMTGSGVAGPTGSAAAAQFVGQAPEQQLEITFPRGESGDEGVPGTAGRLQDANDVLIDAEHALGQNFVLAWDGAQQKFTPIPSPRLVGPWAIGQGQFNGGSNLDDDHRVLAAITIPAQPMAWQPVVEGIVGVVSKPTDQSTACHIEVRIGEPKEGELVGLGVGSPSPSFGVAMVTPAYEHPTSPPQPLGVVPANRTVTLYVSVRRAYGSGRYTVSLYGAQVIVYARPA</sequence>
<protein>
    <submittedName>
        <fullName evidence="1">Uncharacterized protein</fullName>
    </submittedName>
</protein>
<dbReference type="Proteomes" id="UP000183810">
    <property type="component" value="Chromosome"/>
</dbReference>
<dbReference type="EMBL" id="CP018082">
    <property type="protein sequence ID" value="APE37656.1"/>
    <property type="molecule type" value="Genomic_DNA"/>
</dbReference>
<dbReference type="RefSeq" id="WP_071930821.1">
    <property type="nucleotide sequence ID" value="NZ_CP018082.1"/>
</dbReference>
<organism evidence="1 2">
    <name type="scientific">Nocardia mangyaensis</name>
    <dbReference type="NCBI Taxonomy" id="2213200"/>
    <lineage>
        <taxon>Bacteria</taxon>
        <taxon>Bacillati</taxon>
        <taxon>Actinomycetota</taxon>
        <taxon>Actinomycetes</taxon>
        <taxon>Mycobacteriales</taxon>
        <taxon>Nocardiaceae</taxon>
        <taxon>Nocardia</taxon>
    </lineage>
</organism>
<proteinExistence type="predicted"/>
<dbReference type="KEGG" id="nsl:BOX37_31165"/>
<reference evidence="1" key="1">
    <citation type="submission" date="2016-11" db="EMBL/GenBank/DDBJ databases">
        <authorList>
            <person name="Jaros S."/>
            <person name="Januszkiewicz K."/>
            <person name="Wedrychowicz H."/>
        </authorList>
    </citation>
    <scope>NUCLEOTIDE SEQUENCE [LARGE SCALE GENOMIC DNA]</scope>
    <source>
        <strain evidence="1">Y48</strain>
    </source>
</reference>
<dbReference type="OrthoDB" id="4551208at2"/>
<accession>A0A1J0VZY3</accession>